<protein>
    <recommendedName>
        <fullName evidence="4">Lipoprotein</fullName>
    </recommendedName>
</protein>
<comment type="caution">
    <text evidence="2">The sequence shown here is derived from an EMBL/GenBank/DDBJ whole genome shotgun (WGS) entry which is preliminary data.</text>
</comment>
<evidence type="ECO:0000313" key="2">
    <source>
        <dbReference type="EMBL" id="TET45261.1"/>
    </source>
</evidence>
<evidence type="ECO:0008006" key="4">
    <source>
        <dbReference type="Google" id="ProtNLM"/>
    </source>
</evidence>
<sequence>MKNSLMLLFLFTFILLFSSCQLTDYPQSVPTEPEGQLGAPPMEQVSVYDHLMQRAGTGSSLDKSDVVWFAKRLLHDVGIDIKQESASEFEVFDYGKTFACSFSGIVVYYYSFDDAEPPEEEQSFEECVDDCVAACMEGVDPNDPMYNQMWKLCNRECRITCAHRKKGKGRFSRNPPW</sequence>
<dbReference type="PROSITE" id="PS51257">
    <property type="entry name" value="PROKAR_LIPOPROTEIN"/>
    <property type="match status" value="1"/>
</dbReference>
<feature type="chain" id="PRO_5022022051" description="Lipoprotein" evidence="1">
    <location>
        <begin position="23"/>
        <end position="177"/>
    </location>
</feature>
<evidence type="ECO:0000256" key="1">
    <source>
        <dbReference type="SAM" id="SignalP"/>
    </source>
</evidence>
<organism evidence="2 3">
    <name type="scientific">candidate division TA06 bacterium</name>
    <dbReference type="NCBI Taxonomy" id="2250710"/>
    <lineage>
        <taxon>Bacteria</taxon>
        <taxon>Bacteria division TA06</taxon>
    </lineage>
</organism>
<keyword evidence="1" id="KW-0732">Signal</keyword>
<proteinExistence type="predicted"/>
<dbReference type="AlphaFoldDB" id="A0A523USL2"/>
<dbReference type="Proteomes" id="UP000315525">
    <property type="component" value="Unassembled WGS sequence"/>
</dbReference>
<reference evidence="2 3" key="1">
    <citation type="submission" date="2019-03" db="EMBL/GenBank/DDBJ databases">
        <title>Metabolic potential of uncultured bacteria and archaea associated with petroleum seepage in deep-sea sediments.</title>
        <authorList>
            <person name="Dong X."/>
            <person name="Hubert C."/>
        </authorList>
    </citation>
    <scope>NUCLEOTIDE SEQUENCE [LARGE SCALE GENOMIC DNA]</scope>
    <source>
        <strain evidence="2">E44_bin18</strain>
    </source>
</reference>
<evidence type="ECO:0000313" key="3">
    <source>
        <dbReference type="Proteomes" id="UP000315525"/>
    </source>
</evidence>
<gene>
    <name evidence="2" type="ORF">E3J62_07890</name>
</gene>
<feature type="signal peptide" evidence="1">
    <location>
        <begin position="1"/>
        <end position="22"/>
    </location>
</feature>
<accession>A0A523USL2</accession>
<dbReference type="EMBL" id="SOJN01000088">
    <property type="protein sequence ID" value="TET45261.1"/>
    <property type="molecule type" value="Genomic_DNA"/>
</dbReference>
<name>A0A523USL2_UNCT6</name>